<feature type="binding site" evidence="7">
    <location>
        <position position="88"/>
    </location>
    <ligand>
        <name>Zn(2+)</name>
        <dbReference type="ChEBI" id="CHEBI:29105"/>
    </ligand>
</feature>
<evidence type="ECO:0000256" key="7">
    <source>
        <dbReference type="PIRSR" id="PIRSR602481-1"/>
    </source>
</evidence>
<dbReference type="GO" id="GO:0045892">
    <property type="term" value="P:negative regulation of DNA-templated transcription"/>
    <property type="evidence" value="ECO:0007669"/>
    <property type="project" value="TreeGrafter"/>
</dbReference>
<evidence type="ECO:0000256" key="2">
    <source>
        <dbReference type="ARBA" id="ARBA00022491"/>
    </source>
</evidence>
<keyword evidence="4" id="KW-0805">Transcription regulation</keyword>
<reference evidence="8 9" key="1">
    <citation type="submission" date="2018-10" db="EMBL/GenBank/DDBJ databases">
        <title>Anaerotruncus faecis sp. nov., isolated from human feces.</title>
        <authorList>
            <person name="Wang Y.-J."/>
        </authorList>
    </citation>
    <scope>NUCLEOTIDE SEQUENCE [LARGE SCALE GENOMIC DNA]</scope>
    <source>
        <strain evidence="8 9">22A2-44</strain>
    </source>
</reference>
<dbReference type="InterPro" id="IPR043135">
    <property type="entry name" value="Fur_C"/>
</dbReference>
<dbReference type="GO" id="GO:1900376">
    <property type="term" value="P:regulation of secondary metabolite biosynthetic process"/>
    <property type="evidence" value="ECO:0007669"/>
    <property type="project" value="TreeGrafter"/>
</dbReference>
<keyword evidence="9" id="KW-1185">Reference proteome</keyword>
<dbReference type="PANTHER" id="PTHR33202:SF7">
    <property type="entry name" value="FERRIC UPTAKE REGULATION PROTEIN"/>
    <property type="match status" value="1"/>
</dbReference>
<dbReference type="InterPro" id="IPR036390">
    <property type="entry name" value="WH_DNA-bd_sf"/>
</dbReference>
<feature type="binding site" evidence="7">
    <location>
        <position position="131"/>
    </location>
    <ligand>
        <name>Zn(2+)</name>
        <dbReference type="ChEBI" id="CHEBI:29105"/>
    </ligand>
</feature>
<dbReference type="InterPro" id="IPR036388">
    <property type="entry name" value="WH-like_DNA-bd_sf"/>
</dbReference>
<dbReference type="GO" id="GO:0003700">
    <property type="term" value="F:DNA-binding transcription factor activity"/>
    <property type="evidence" value="ECO:0007669"/>
    <property type="project" value="InterPro"/>
</dbReference>
<sequence length="140" mass="16016">MPDGYKTRQRERILQFLTENRDRHLSAEDVAAHLRAQQLPVGRTTVYRTLDRLVEQGAVRRYYLGEGAGACYQFTGREDCHEHFHLKCTGCGRLIHVECDYLGEVAKHVLEHHQFTIDNTKTVLYGLCADCAAKNQGEPK</sequence>
<evidence type="ECO:0000313" key="8">
    <source>
        <dbReference type="EMBL" id="RLL13793.1"/>
    </source>
</evidence>
<feature type="binding site" evidence="7">
    <location>
        <position position="128"/>
    </location>
    <ligand>
        <name>Zn(2+)</name>
        <dbReference type="ChEBI" id="CHEBI:29105"/>
    </ligand>
</feature>
<feature type="binding site" evidence="7">
    <location>
        <position position="91"/>
    </location>
    <ligand>
        <name>Zn(2+)</name>
        <dbReference type="ChEBI" id="CHEBI:29105"/>
    </ligand>
</feature>
<dbReference type="RefSeq" id="WP_121586022.1">
    <property type="nucleotide sequence ID" value="NZ_RCHT01000002.1"/>
</dbReference>
<dbReference type="EMBL" id="RCHT01000002">
    <property type="protein sequence ID" value="RLL13793.1"/>
    <property type="molecule type" value="Genomic_DNA"/>
</dbReference>
<dbReference type="GO" id="GO:0008270">
    <property type="term" value="F:zinc ion binding"/>
    <property type="evidence" value="ECO:0007669"/>
    <property type="project" value="TreeGrafter"/>
</dbReference>
<dbReference type="CDD" id="cd07153">
    <property type="entry name" value="Fur_like"/>
    <property type="match status" value="1"/>
</dbReference>
<keyword evidence="2" id="KW-0678">Repressor</keyword>
<dbReference type="AlphaFoldDB" id="A0A498D159"/>
<dbReference type="Proteomes" id="UP000276301">
    <property type="component" value="Unassembled WGS sequence"/>
</dbReference>
<comment type="caution">
    <text evidence="8">The sequence shown here is derived from an EMBL/GenBank/DDBJ whole genome shotgun (WGS) entry which is preliminary data.</text>
</comment>
<evidence type="ECO:0000256" key="3">
    <source>
        <dbReference type="ARBA" id="ARBA00022833"/>
    </source>
</evidence>
<dbReference type="PANTHER" id="PTHR33202">
    <property type="entry name" value="ZINC UPTAKE REGULATION PROTEIN"/>
    <property type="match status" value="1"/>
</dbReference>
<gene>
    <name evidence="8" type="ORF">D4A47_02580</name>
</gene>
<name>A0A498D159_9FIRM</name>
<comment type="cofactor">
    <cofactor evidence="7">
        <name>Zn(2+)</name>
        <dbReference type="ChEBI" id="CHEBI:29105"/>
    </cofactor>
    <text evidence="7">Binds 1 zinc ion per subunit.</text>
</comment>
<dbReference type="Pfam" id="PF01475">
    <property type="entry name" value="FUR"/>
    <property type="match status" value="1"/>
</dbReference>
<keyword evidence="6" id="KW-0804">Transcription</keyword>
<keyword evidence="5" id="KW-0238">DNA-binding</keyword>
<keyword evidence="3 7" id="KW-0862">Zinc</keyword>
<evidence type="ECO:0000256" key="4">
    <source>
        <dbReference type="ARBA" id="ARBA00023015"/>
    </source>
</evidence>
<proteinExistence type="inferred from homology"/>
<dbReference type="Gene3D" id="1.10.10.10">
    <property type="entry name" value="Winged helix-like DNA-binding domain superfamily/Winged helix DNA-binding domain"/>
    <property type="match status" value="1"/>
</dbReference>
<keyword evidence="7" id="KW-0479">Metal-binding</keyword>
<dbReference type="Gene3D" id="3.30.1490.190">
    <property type="match status" value="1"/>
</dbReference>
<evidence type="ECO:0000313" key="9">
    <source>
        <dbReference type="Proteomes" id="UP000276301"/>
    </source>
</evidence>
<comment type="similarity">
    <text evidence="1">Belongs to the Fur family.</text>
</comment>
<evidence type="ECO:0000256" key="1">
    <source>
        <dbReference type="ARBA" id="ARBA00007957"/>
    </source>
</evidence>
<dbReference type="InterPro" id="IPR002481">
    <property type="entry name" value="FUR"/>
</dbReference>
<dbReference type="SUPFAM" id="SSF46785">
    <property type="entry name" value="Winged helix' DNA-binding domain"/>
    <property type="match status" value="1"/>
</dbReference>
<evidence type="ECO:0000256" key="5">
    <source>
        <dbReference type="ARBA" id="ARBA00023125"/>
    </source>
</evidence>
<evidence type="ECO:0000256" key="6">
    <source>
        <dbReference type="ARBA" id="ARBA00023163"/>
    </source>
</evidence>
<organism evidence="8 9">
    <name type="scientific">Anaerotruncus massiliensis</name>
    <name type="common">ex Liu et al. 2021</name>
    <dbReference type="NCBI Taxonomy" id="2321404"/>
    <lineage>
        <taxon>Bacteria</taxon>
        <taxon>Bacillati</taxon>
        <taxon>Bacillota</taxon>
        <taxon>Clostridia</taxon>
        <taxon>Eubacteriales</taxon>
        <taxon>Oscillospiraceae</taxon>
        <taxon>Anaerotruncus</taxon>
    </lineage>
</organism>
<accession>A0A498D159</accession>
<dbReference type="GO" id="GO:0000976">
    <property type="term" value="F:transcription cis-regulatory region binding"/>
    <property type="evidence" value="ECO:0007669"/>
    <property type="project" value="TreeGrafter"/>
</dbReference>
<protein>
    <submittedName>
        <fullName evidence="8">Transcriptional repressor</fullName>
    </submittedName>
</protein>